<feature type="domain" description="CusB-like beta-barrel" evidence="3">
    <location>
        <begin position="256"/>
        <end position="326"/>
    </location>
</feature>
<dbReference type="SUPFAM" id="SSF111369">
    <property type="entry name" value="HlyD-like secretion proteins"/>
    <property type="match status" value="1"/>
</dbReference>
<evidence type="ECO:0000259" key="3">
    <source>
        <dbReference type="Pfam" id="PF25954"/>
    </source>
</evidence>
<dbReference type="PANTHER" id="PTHR30469">
    <property type="entry name" value="MULTIDRUG RESISTANCE PROTEIN MDTA"/>
    <property type="match status" value="1"/>
</dbReference>
<sequence>MHILDQALRERSGRTSILRLTPMVVALALASFATPVLSETAAAAVVTEVKVPTVTVAPVTTAEVIGQVSVSGTLVAREEVLIYPQVSGFTINTLAAKVGDIVSAGDVLATLATRNLEVQVTQARAEVSRVEASIRQAESQINTAQAGLTQAEGQLTRVQQLKNRGAGTQANLDDATAAADTARAGFASATDGLAVAQAQRDQAQAQLDLALLNLDHAAITTPVDGIVSARSGQIGAIAASGGEPIYRIITDGAVDVELEIIESALGDVSLGDPVALDIASVGQVAGTVSRISPTVDRTNRLAIVTVEVAGETGLRPGLFASGTIETARRESLTVPTTAVLNDSGDTYVLRVADGIVERRPVVGGLIWKDYREIVEGLSPDDMVIARAGAFFSDGDEVNAITDASATTPTPQTADATNVTAVKGDDQ</sequence>
<dbReference type="InterPro" id="IPR058637">
    <property type="entry name" value="YknX-like_C"/>
</dbReference>
<protein>
    <submittedName>
        <fullName evidence="5">RND family efflux transporter, MFP subunit</fullName>
    </submittedName>
</protein>
<evidence type="ECO:0000313" key="5">
    <source>
        <dbReference type="EMBL" id="SHF75916.1"/>
    </source>
</evidence>
<evidence type="ECO:0000313" key="6">
    <source>
        <dbReference type="Proteomes" id="UP000183987"/>
    </source>
</evidence>
<proteinExistence type="inferred from homology"/>
<dbReference type="Gene3D" id="1.10.287.470">
    <property type="entry name" value="Helix hairpin bin"/>
    <property type="match status" value="1"/>
</dbReference>
<dbReference type="Pfam" id="PF25954">
    <property type="entry name" value="Beta-barrel_RND_2"/>
    <property type="match status" value="1"/>
</dbReference>
<dbReference type="Pfam" id="PF25989">
    <property type="entry name" value="YknX_C"/>
    <property type="match status" value="1"/>
</dbReference>
<dbReference type="PANTHER" id="PTHR30469:SF15">
    <property type="entry name" value="HLYD FAMILY OF SECRETION PROTEINS"/>
    <property type="match status" value="1"/>
</dbReference>
<dbReference type="Gene3D" id="2.40.30.170">
    <property type="match status" value="1"/>
</dbReference>
<dbReference type="EMBL" id="FQUE01000012">
    <property type="protein sequence ID" value="SHF75916.1"/>
    <property type="molecule type" value="Genomic_DNA"/>
</dbReference>
<dbReference type="Gene3D" id="2.40.420.20">
    <property type="match status" value="1"/>
</dbReference>
<gene>
    <name evidence="5" type="ORF">SAMN05444339_1127</name>
</gene>
<dbReference type="InterPro" id="IPR006143">
    <property type="entry name" value="RND_pump_MFP"/>
</dbReference>
<dbReference type="Proteomes" id="UP000183987">
    <property type="component" value="Unassembled WGS sequence"/>
</dbReference>
<dbReference type="STRING" id="366533.SAMN05444339_1127"/>
<accession>A0A1M5E9P0</accession>
<organism evidence="5 6">
    <name type="scientific">Loktanella atrilutea</name>
    <dbReference type="NCBI Taxonomy" id="366533"/>
    <lineage>
        <taxon>Bacteria</taxon>
        <taxon>Pseudomonadati</taxon>
        <taxon>Pseudomonadota</taxon>
        <taxon>Alphaproteobacteria</taxon>
        <taxon>Rhodobacterales</taxon>
        <taxon>Roseobacteraceae</taxon>
        <taxon>Loktanella</taxon>
    </lineage>
</organism>
<dbReference type="OrthoDB" id="7422354at2"/>
<dbReference type="GO" id="GO:1990281">
    <property type="term" value="C:efflux pump complex"/>
    <property type="evidence" value="ECO:0007669"/>
    <property type="project" value="TreeGrafter"/>
</dbReference>
<keyword evidence="6" id="KW-1185">Reference proteome</keyword>
<evidence type="ECO:0000256" key="2">
    <source>
        <dbReference type="SAM" id="Coils"/>
    </source>
</evidence>
<dbReference type="GO" id="GO:0015562">
    <property type="term" value="F:efflux transmembrane transporter activity"/>
    <property type="evidence" value="ECO:0007669"/>
    <property type="project" value="TreeGrafter"/>
</dbReference>
<name>A0A1M5E9P0_LOKAT</name>
<evidence type="ECO:0000256" key="1">
    <source>
        <dbReference type="ARBA" id="ARBA00009477"/>
    </source>
</evidence>
<dbReference type="InterPro" id="IPR058792">
    <property type="entry name" value="Beta-barrel_RND_2"/>
</dbReference>
<feature type="coiled-coil region" evidence="2">
    <location>
        <begin position="120"/>
        <end position="154"/>
    </location>
</feature>
<dbReference type="AlphaFoldDB" id="A0A1M5E9P0"/>
<keyword evidence="2" id="KW-0175">Coiled coil</keyword>
<feature type="domain" description="YknX-like C-terminal permuted SH3-like" evidence="4">
    <location>
        <begin position="332"/>
        <end position="398"/>
    </location>
</feature>
<dbReference type="Gene3D" id="2.40.50.100">
    <property type="match status" value="1"/>
</dbReference>
<evidence type="ECO:0000259" key="4">
    <source>
        <dbReference type="Pfam" id="PF25989"/>
    </source>
</evidence>
<dbReference type="NCBIfam" id="TIGR01730">
    <property type="entry name" value="RND_mfp"/>
    <property type="match status" value="1"/>
</dbReference>
<reference evidence="6" key="1">
    <citation type="submission" date="2016-11" db="EMBL/GenBank/DDBJ databases">
        <authorList>
            <person name="Varghese N."/>
            <person name="Submissions S."/>
        </authorList>
    </citation>
    <scope>NUCLEOTIDE SEQUENCE [LARGE SCALE GENOMIC DNA]</scope>
    <source>
        <strain evidence="6">DSM 29326</strain>
    </source>
</reference>
<comment type="similarity">
    <text evidence="1">Belongs to the membrane fusion protein (MFP) (TC 8.A.1) family.</text>
</comment>
<dbReference type="RefSeq" id="WP_072858563.1">
    <property type="nucleotide sequence ID" value="NZ_FQUE01000012.1"/>
</dbReference>